<dbReference type="EMBL" id="CP062941">
    <property type="protein sequence ID" value="QOL48150.1"/>
    <property type="molecule type" value="Genomic_DNA"/>
</dbReference>
<dbReference type="Gene3D" id="3.40.50.880">
    <property type="match status" value="1"/>
</dbReference>
<feature type="signal peptide" evidence="1">
    <location>
        <begin position="1"/>
        <end position="29"/>
    </location>
</feature>
<accession>A0A7L9TZP5</accession>
<keyword evidence="3" id="KW-1185">Reference proteome</keyword>
<feature type="chain" id="PRO_5032630678" description="NodB homology domain-containing protein" evidence="1">
    <location>
        <begin position="30"/>
        <end position="674"/>
    </location>
</feature>
<dbReference type="InterPro" id="IPR011330">
    <property type="entry name" value="Glyco_hydro/deAcase_b/a-brl"/>
</dbReference>
<dbReference type="GO" id="GO:0005975">
    <property type="term" value="P:carbohydrate metabolic process"/>
    <property type="evidence" value="ECO:0007669"/>
    <property type="project" value="InterPro"/>
</dbReference>
<dbReference type="InterPro" id="IPR029062">
    <property type="entry name" value="Class_I_gatase-like"/>
</dbReference>
<sequence>MNILIRALSRFLLQVALVIAAFGSPAAWSQTAPLGLLVPDGTPSSHPLVTAWTDAAQEEGLRVDVITDSAFMSNGGAGYQGIILPDQVHVRAGQPLLDAIQNFVKAGGKAMLVFDFAAQDDAGFYPLSGASRLSQLAGIEYLMYSELGDRTTGLGPIVGTSSQMRRIAVPPGKSSVYTAPSTTTASFLAGGSTSLKQYNHGQQFKYKFVKRRGGQATRKPVISTRFTNAITTARVGGSTPAPSGTIEAISGYVYGYLTYPSYVTRGQYPGETIMSSPTHGLIAGINSYGTAGGKVLFVNTPLGYLKGATDGMLLHGFLSFFSSDLLRLASLSKQPDGVGGMTLNWHLDSAAALEPMQTLKNAGVWNKGPFSMDMTAGPDTVSFGDRLGFDLPNNPVAQQFLRDFVRQGHAVGSHGGWIHDYYGLNATEENQNVLTADRVHTFNDLLILNKSAIEQATGKKIREYSSPEGNNPRWALDWSEREGQVGYYYTGHTGMSPTRSYRDGVLRNLSMWAFPVVPFGTYATFEEFQDFGVPKADVIRWYTSLIDFNVATRSSRLIYAHPPGAVDWLDVLKNLMSYAQSKGKTFRWYTMPALADFMASRNLVKWSELGSGSGPRQFVASHPSSLASMTWLLPKSDYGQPLVNTGAANVTDGGSSWVVSASGGISLIFTSMHR</sequence>
<dbReference type="Proteomes" id="UP000593875">
    <property type="component" value="Chromosome"/>
</dbReference>
<dbReference type="SUPFAM" id="SSF88713">
    <property type="entry name" value="Glycoside hydrolase/deacetylase"/>
    <property type="match status" value="1"/>
</dbReference>
<evidence type="ECO:0000313" key="2">
    <source>
        <dbReference type="EMBL" id="QOL48150.1"/>
    </source>
</evidence>
<reference evidence="2 3" key="1">
    <citation type="submission" date="2020-10" db="EMBL/GenBank/DDBJ databases">
        <title>Genome sequencing of Massilia sp. LPB0304.</title>
        <authorList>
            <person name="Kim J."/>
        </authorList>
    </citation>
    <scope>NUCLEOTIDE SEQUENCE [LARGE SCALE GENOMIC DNA]</scope>
    <source>
        <strain evidence="2 3">LPB0304</strain>
    </source>
</reference>
<name>A0A7L9TZP5_9BURK</name>
<keyword evidence="1" id="KW-0732">Signal</keyword>
<gene>
    <name evidence="2" type="ORF">LPB04_14225</name>
</gene>
<proteinExistence type="predicted"/>
<organism evidence="2 3">
    <name type="scientific">Massilia litorea</name>
    <dbReference type="NCBI Taxonomy" id="2769491"/>
    <lineage>
        <taxon>Bacteria</taxon>
        <taxon>Pseudomonadati</taxon>
        <taxon>Pseudomonadota</taxon>
        <taxon>Betaproteobacteria</taxon>
        <taxon>Burkholderiales</taxon>
        <taxon>Oxalobacteraceae</taxon>
        <taxon>Telluria group</taxon>
        <taxon>Massilia</taxon>
    </lineage>
</organism>
<dbReference type="KEGG" id="mlir:LPB04_14225"/>
<evidence type="ECO:0008006" key="4">
    <source>
        <dbReference type="Google" id="ProtNLM"/>
    </source>
</evidence>
<dbReference type="AlphaFoldDB" id="A0A7L9TZP5"/>
<dbReference type="RefSeq" id="WP_193685196.1">
    <property type="nucleotide sequence ID" value="NZ_CP062941.1"/>
</dbReference>
<dbReference type="Gene3D" id="3.20.20.370">
    <property type="entry name" value="Glycoside hydrolase/deacetylase"/>
    <property type="match status" value="1"/>
</dbReference>
<protein>
    <recommendedName>
        <fullName evidence="4">NodB homology domain-containing protein</fullName>
    </recommendedName>
</protein>
<evidence type="ECO:0000256" key="1">
    <source>
        <dbReference type="SAM" id="SignalP"/>
    </source>
</evidence>
<evidence type="ECO:0000313" key="3">
    <source>
        <dbReference type="Proteomes" id="UP000593875"/>
    </source>
</evidence>